<dbReference type="AlphaFoldDB" id="A0AAV4Q4X3"/>
<dbReference type="EMBL" id="BPLR01005702">
    <property type="protein sequence ID" value="GIY04384.1"/>
    <property type="molecule type" value="Genomic_DNA"/>
</dbReference>
<evidence type="ECO:0000313" key="2">
    <source>
        <dbReference type="Proteomes" id="UP001054945"/>
    </source>
</evidence>
<protein>
    <submittedName>
        <fullName evidence="1">Uncharacterized protein</fullName>
    </submittedName>
</protein>
<gene>
    <name evidence="1" type="ORF">CEXT_485131</name>
</gene>
<reference evidence="1 2" key="1">
    <citation type="submission" date="2021-06" db="EMBL/GenBank/DDBJ databases">
        <title>Caerostris extrusa draft genome.</title>
        <authorList>
            <person name="Kono N."/>
            <person name="Arakawa K."/>
        </authorList>
    </citation>
    <scope>NUCLEOTIDE SEQUENCE [LARGE SCALE GENOMIC DNA]</scope>
</reference>
<sequence>MLLCTITDADNKRINKVPFTQNGSIASKTFSKTLQIRFFRTAFSFLVESQDGLRLVCGRVHPSFLKVFSRDTISSGSSTIDNFFDVPPMQRTLMDEKSRVFPSNPPFYTDRGKKYTKTVLLFFSVHYKLDRA</sequence>
<proteinExistence type="predicted"/>
<keyword evidence="2" id="KW-1185">Reference proteome</keyword>
<dbReference type="Proteomes" id="UP001054945">
    <property type="component" value="Unassembled WGS sequence"/>
</dbReference>
<name>A0AAV4Q4X3_CAEEX</name>
<evidence type="ECO:0000313" key="1">
    <source>
        <dbReference type="EMBL" id="GIY04384.1"/>
    </source>
</evidence>
<comment type="caution">
    <text evidence="1">The sequence shown here is derived from an EMBL/GenBank/DDBJ whole genome shotgun (WGS) entry which is preliminary data.</text>
</comment>
<organism evidence="1 2">
    <name type="scientific">Caerostris extrusa</name>
    <name type="common">Bark spider</name>
    <name type="synonym">Caerostris bankana</name>
    <dbReference type="NCBI Taxonomy" id="172846"/>
    <lineage>
        <taxon>Eukaryota</taxon>
        <taxon>Metazoa</taxon>
        <taxon>Ecdysozoa</taxon>
        <taxon>Arthropoda</taxon>
        <taxon>Chelicerata</taxon>
        <taxon>Arachnida</taxon>
        <taxon>Araneae</taxon>
        <taxon>Araneomorphae</taxon>
        <taxon>Entelegynae</taxon>
        <taxon>Araneoidea</taxon>
        <taxon>Araneidae</taxon>
        <taxon>Caerostris</taxon>
    </lineage>
</organism>
<accession>A0AAV4Q4X3</accession>